<reference evidence="2" key="2">
    <citation type="submission" date="2020-09" db="EMBL/GenBank/DDBJ databases">
        <authorList>
            <person name="Sun Q."/>
            <person name="Sedlacek I."/>
        </authorList>
    </citation>
    <scope>NUCLEOTIDE SEQUENCE</scope>
    <source>
        <strain evidence="2">CCM 7684</strain>
    </source>
</reference>
<accession>A0A8J2YBW2</accession>
<evidence type="ECO:0000313" key="3">
    <source>
        <dbReference type="Proteomes" id="UP000602745"/>
    </source>
</evidence>
<protein>
    <submittedName>
        <fullName evidence="2">Uncharacterized protein</fullName>
    </submittedName>
</protein>
<reference evidence="2" key="1">
    <citation type="journal article" date="2014" name="Int. J. Syst. Evol. Microbiol.">
        <title>Complete genome sequence of Corynebacterium casei LMG S-19264T (=DSM 44701T), isolated from a smear-ripened cheese.</title>
        <authorList>
            <consortium name="US DOE Joint Genome Institute (JGI-PGF)"/>
            <person name="Walter F."/>
            <person name="Albersmeier A."/>
            <person name="Kalinowski J."/>
            <person name="Ruckert C."/>
        </authorList>
    </citation>
    <scope>NUCLEOTIDE SEQUENCE</scope>
    <source>
        <strain evidence="2">CCM 7684</strain>
    </source>
</reference>
<gene>
    <name evidence="2" type="ORF">GCM10007276_10250</name>
</gene>
<dbReference type="EMBL" id="BMCP01000001">
    <property type="protein sequence ID" value="GGE34736.1"/>
    <property type="molecule type" value="Genomic_DNA"/>
</dbReference>
<organism evidence="2 3">
    <name type="scientific">Agaricicola taiwanensis</name>
    <dbReference type="NCBI Taxonomy" id="591372"/>
    <lineage>
        <taxon>Bacteria</taxon>
        <taxon>Pseudomonadati</taxon>
        <taxon>Pseudomonadota</taxon>
        <taxon>Alphaproteobacteria</taxon>
        <taxon>Rhodobacterales</taxon>
        <taxon>Paracoccaceae</taxon>
        <taxon>Agaricicola</taxon>
    </lineage>
</organism>
<dbReference type="Proteomes" id="UP000602745">
    <property type="component" value="Unassembled WGS sequence"/>
</dbReference>
<keyword evidence="3" id="KW-1185">Reference proteome</keyword>
<sequence>MLVSILRVHNAGIWAAAVDSRAGAGKIASFADARGRDRPDKAGAEGATAPETLRQNGPRAKNTLESSRDEGPGSPTE</sequence>
<comment type="caution">
    <text evidence="2">The sequence shown here is derived from an EMBL/GenBank/DDBJ whole genome shotgun (WGS) entry which is preliminary data.</text>
</comment>
<evidence type="ECO:0000256" key="1">
    <source>
        <dbReference type="SAM" id="MobiDB-lite"/>
    </source>
</evidence>
<feature type="region of interest" description="Disordered" evidence="1">
    <location>
        <begin position="30"/>
        <end position="77"/>
    </location>
</feature>
<dbReference type="AlphaFoldDB" id="A0A8J2YBW2"/>
<evidence type="ECO:0000313" key="2">
    <source>
        <dbReference type="EMBL" id="GGE34736.1"/>
    </source>
</evidence>
<feature type="compositionally biased region" description="Basic and acidic residues" evidence="1">
    <location>
        <begin position="33"/>
        <end position="43"/>
    </location>
</feature>
<proteinExistence type="predicted"/>
<name>A0A8J2YBW2_9RHOB</name>